<dbReference type="EMBL" id="MU863664">
    <property type="protein sequence ID" value="KAK4098004.1"/>
    <property type="molecule type" value="Genomic_DNA"/>
</dbReference>
<gene>
    <name evidence="1" type="ORF">N658DRAFT_509925</name>
</gene>
<sequence length="76" mass="8677">MVTVVCIDCERILKVEFHREAQCTNVDDVCGQTVICYEFMISIRCGCTDTDENKEEGAPKTGWLKQIMSVGIMDYY</sequence>
<evidence type="ECO:0000313" key="1">
    <source>
        <dbReference type="EMBL" id="KAK4098004.1"/>
    </source>
</evidence>
<proteinExistence type="predicted"/>
<name>A0AAN6PU45_9PEZI</name>
<reference evidence="1" key="1">
    <citation type="journal article" date="2023" name="Mol. Phylogenet. Evol.">
        <title>Genome-scale phylogeny and comparative genomics of the fungal order Sordariales.</title>
        <authorList>
            <person name="Hensen N."/>
            <person name="Bonometti L."/>
            <person name="Westerberg I."/>
            <person name="Brannstrom I.O."/>
            <person name="Guillou S."/>
            <person name="Cros-Aarteil S."/>
            <person name="Calhoun S."/>
            <person name="Haridas S."/>
            <person name="Kuo A."/>
            <person name="Mondo S."/>
            <person name="Pangilinan J."/>
            <person name="Riley R."/>
            <person name="LaButti K."/>
            <person name="Andreopoulos B."/>
            <person name="Lipzen A."/>
            <person name="Chen C."/>
            <person name="Yan M."/>
            <person name="Daum C."/>
            <person name="Ng V."/>
            <person name="Clum A."/>
            <person name="Steindorff A."/>
            <person name="Ohm R.A."/>
            <person name="Martin F."/>
            <person name="Silar P."/>
            <person name="Natvig D.O."/>
            <person name="Lalanne C."/>
            <person name="Gautier V."/>
            <person name="Ament-Velasquez S.L."/>
            <person name="Kruys A."/>
            <person name="Hutchinson M.I."/>
            <person name="Powell A.J."/>
            <person name="Barry K."/>
            <person name="Miller A.N."/>
            <person name="Grigoriev I.V."/>
            <person name="Debuchy R."/>
            <person name="Gladieux P."/>
            <person name="Hiltunen Thoren M."/>
            <person name="Johannesson H."/>
        </authorList>
    </citation>
    <scope>NUCLEOTIDE SEQUENCE</scope>
    <source>
        <strain evidence="1">CBS 757.83</strain>
    </source>
</reference>
<accession>A0AAN6PU45</accession>
<protein>
    <submittedName>
        <fullName evidence="1">Uncharacterized protein</fullName>
    </submittedName>
</protein>
<comment type="caution">
    <text evidence="1">The sequence shown here is derived from an EMBL/GenBank/DDBJ whole genome shotgun (WGS) entry which is preliminary data.</text>
</comment>
<organism evidence="1 2">
    <name type="scientific">Parathielavia hyrcaniae</name>
    <dbReference type="NCBI Taxonomy" id="113614"/>
    <lineage>
        <taxon>Eukaryota</taxon>
        <taxon>Fungi</taxon>
        <taxon>Dikarya</taxon>
        <taxon>Ascomycota</taxon>
        <taxon>Pezizomycotina</taxon>
        <taxon>Sordariomycetes</taxon>
        <taxon>Sordariomycetidae</taxon>
        <taxon>Sordariales</taxon>
        <taxon>Chaetomiaceae</taxon>
        <taxon>Parathielavia</taxon>
    </lineage>
</organism>
<evidence type="ECO:0000313" key="2">
    <source>
        <dbReference type="Proteomes" id="UP001305647"/>
    </source>
</evidence>
<dbReference type="Proteomes" id="UP001305647">
    <property type="component" value="Unassembled WGS sequence"/>
</dbReference>
<dbReference type="AlphaFoldDB" id="A0AAN6PU45"/>
<reference evidence="1" key="2">
    <citation type="submission" date="2023-05" db="EMBL/GenBank/DDBJ databases">
        <authorList>
            <consortium name="Lawrence Berkeley National Laboratory"/>
            <person name="Steindorff A."/>
            <person name="Hensen N."/>
            <person name="Bonometti L."/>
            <person name="Westerberg I."/>
            <person name="Brannstrom I.O."/>
            <person name="Guillou S."/>
            <person name="Cros-Aarteil S."/>
            <person name="Calhoun S."/>
            <person name="Haridas S."/>
            <person name="Kuo A."/>
            <person name="Mondo S."/>
            <person name="Pangilinan J."/>
            <person name="Riley R."/>
            <person name="Labutti K."/>
            <person name="Andreopoulos B."/>
            <person name="Lipzen A."/>
            <person name="Chen C."/>
            <person name="Yanf M."/>
            <person name="Daum C."/>
            <person name="Ng V."/>
            <person name="Clum A."/>
            <person name="Ohm R."/>
            <person name="Martin F."/>
            <person name="Silar P."/>
            <person name="Natvig D."/>
            <person name="Lalanne C."/>
            <person name="Gautier V."/>
            <person name="Ament-Velasquez S.L."/>
            <person name="Kruys A."/>
            <person name="Hutchinson M.I."/>
            <person name="Powell A.J."/>
            <person name="Barry K."/>
            <person name="Miller A.N."/>
            <person name="Grigoriev I.V."/>
            <person name="Debuchy R."/>
            <person name="Gladieux P."/>
            <person name="Thoren M.H."/>
            <person name="Johannesson H."/>
        </authorList>
    </citation>
    <scope>NUCLEOTIDE SEQUENCE</scope>
    <source>
        <strain evidence="1">CBS 757.83</strain>
    </source>
</reference>
<keyword evidence="2" id="KW-1185">Reference proteome</keyword>